<sequence length="122" mass="12822">MGRRKARRCHPLPPRESRHRGRCGFPPSLGAWRTLLRHKQAALSAGRGAPSPGLSSSRCISPCPVGREGRWLRASRGKGGDDALYEAIDPIKITAPNATGTASRGGDGAGCQRSAALTASHS</sequence>
<dbReference type="Proteomes" id="UP001221898">
    <property type="component" value="Unassembled WGS sequence"/>
</dbReference>
<evidence type="ECO:0000256" key="1">
    <source>
        <dbReference type="SAM" id="MobiDB-lite"/>
    </source>
</evidence>
<reference evidence="2" key="1">
    <citation type="journal article" date="2023" name="Science">
        <title>Genome structures resolve the early diversification of teleost fishes.</title>
        <authorList>
            <person name="Parey E."/>
            <person name="Louis A."/>
            <person name="Montfort J."/>
            <person name="Bouchez O."/>
            <person name="Roques C."/>
            <person name="Iampietro C."/>
            <person name="Lluch J."/>
            <person name="Castinel A."/>
            <person name="Donnadieu C."/>
            <person name="Desvignes T."/>
            <person name="Floi Bucao C."/>
            <person name="Jouanno E."/>
            <person name="Wen M."/>
            <person name="Mejri S."/>
            <person name="Dirks R."/>
            <person name="Jansen H."/>
            <person name="Henkel C."/>
            <person name="Chen W.J."/>
            <person name="Zahm M."/>
            <person name="Cabau C."/>
            <person name="Klopp C."/>
            <person name="Thompson A.W."/>
            <person name="Robinson-Rechavi M."/>
            <person name="Braasch I."/>
            <person name="Lecointre G."/>
            <person name="Bobe J."/>
            <person name="Postlethwait J.H."/>
            <person name="Berthelot C."/>
            <person name="Roest Crollius H."/>
            <person name="Guiguen Y."/>
        </authorList>
    </citation>
    <scope>NUCLEOTIDE SEQUENCE</scope>
    <source>
        <strain evidence="2">NC1722</strain>
    </source>
</reference>
<keyword evidence="3" id="KW-1185">Reference proteome</keyword>
<evidence type="ECO:0000313" key="2">
    <source>
        <dbReference type="EMBL" id="KAJ8372863.1"/>
    </source>
</evidence>
<comment type="caution">
    <text evidence="2">The sequence shown here is derived from an EMBL/GenBank/DDBJ whole genome shotgun (WGS) entry which is preliminary data.</text>
</comment>
<feature type="region of interest" description="Disordered" evidence="1">
    <location>
        <begin position="1"/>
        <end position="24"/>
    </location>
</feature>
<organism evidence="2 3">
    <name type="scientific">Aldrovandia affinis</name>
    <dbReference type="NCBI Taxonomy" id="143900"/>
    <lineage>
        <taxon>Eukaryota</taxon>
        <taxon>Metazoa</taxon>
        <taxon>Chordata</taxon>
        <taxon>Craniata</taxon>
        <taxon>Vertebrata</taxon>
        <taxon>Euteleostomi</taxon>
        <taxon>Actinopterygii</taxon>
        <taxon>Neopterygii</taxon>
        <taxon>Teleostei</taxon>
        <taxon>Notacanthiformes</taxon>
        <taxon>Halosauridae</taxon>
        <taxon>Aldrovandia</taxon>
    </lineage>
</organism>
<protein>
    <submittedName>
        <fullName evidence="2">Uncharacterized protein</fullName>
    </submittedName>
</protein>
<feature type="region of interest" description="Disordered" evidence="1">
    <location>
        <begin position="96"/>
        <end position="122"/>
    </location>
</feature>
<proteinExistence type="predicted"/>
<name>A0AAD7RAL0_9TELE</name>
<dbReference type="AlphaFoldDB" id="A0AAD7RAL0"/>
<dbReference type="EMBL" id="JAINUG010000383">
    <property type="protein sequence ID" value="KAJ8372863.1"/>
    <property type="molecule type" value="Genomic_DNA"/>
</dbReference>
<gene>
    <name evidence="2" type="ORF">AAFF_G00276360</name>
</gene>
<accession>A0AAD7RAL0</accession>
<feature type="compositionally biased region" description="Basic residues" evidence="1">
    <location>
        <begin position="1"/>
        <end position="10"/>
    </location>
</feature>
<evidence type="ECO:0000313" key="3">
    <source>
        <dbReference type="Proteomes" id="UP001221898"/>
    </source>
</evidence>